<dbReference type="GO" id="GO:0003700">
    <property type="term" value="F:DNA-binding transcription factor activity"/>
    <property type="evidence" value="ECO:0007669"/>
    <property type="project" value="InterPro"/>
</dbReference>
<keyword evidence="9" id="KW-1185">Reference proteome</keyword>
<feature type="domain" description="HTH gntR-type" evidence="7">
    <location>
        <begin position="14"/>
        <end position="82"/>
    </location>
</feature>
<dbReference type="InterPro" id="IPR008920">
    <property type="entry name" value="TF_FadR/GntR_C"/>
</dbReference>
<dbReference type="SMART" id="SM00895">
    <property type="entry name" value="FCD"/>
    <property type="match status" value="1"/>
</dbReference>
<dbReference type="Pfam" id="PF07729">
    <property type="entry name" value="FCD"/>
    <property type="match status" value="1"/>
</dbReference>
<evidence type="ECO:0000256" key="5">
    <source>
        <dbReference type="ARBA" id="ARBA00037357"/>
    </source>
</evidence>
<dbReference type="Pfam" id="PF00392">
    <property type="entry name" value="GntR"/>
    <property type="match status" value="1"/>
</dbReference>
<keyword evidence="2" id="KW-0805">Transcription regulation</keyword>
<dbReference type="PRINTS" id="PR00035">
    <property type="entry name" value="HTHGNTR"/>
</dbReference>
<evidence type="ECO:0000256" key="6">
    <source>
        <dbReference type="ARBA" id="ARBA00039592"/>
    </source>
</evidence>
<dbReference type="SMART" id="SM00345">
    <property type="entry name" value="HTH_GNTR"/>
    <property type="match status" value="1"/>
</dbReference>
<sequence length="255" mass="28744">MAGAIVSYRKIAQPKLSDVIVKQLEQMILEGSLQPGEKLPPERELAVQFDVSRPSLREAIQKLEAKGLLTRRQGGGTYVQQQLWQSFADPVLELMAKDPESQFDLLEFRHATEGMMAYFAALRGTDTDFERIQKALNAIDEAKDLDAEADAIVHFYRTIAEASHNAAMLHLVLSLAPVLQSNVVQNLVLLKRRPSTAAQAGDHRRALLTAIVSRDPERARQASNEHLAYIEEVLLTLRQEDTRQQRSLRRLRGDR</sequence>
<protein>
    <recommendedName>
        <fullName evidence="6">Pyruvate dehydrogenase complex repressor</fullName>
    </recommendedName>
</protein>
<evidence type="ECO:0000313" key="9">
    <source>
        <dbReference type="Proteomes" id="UP001161422"/>
    </source>
</evidence>
<evidence type="ECO:0000256" key="4">
    <source>
        <dbReference type="ARBA" id="ARBA00023163"/>
    </source>
</evidence>
<reference evidence="8" key="2">
    <citation type="submission" date="2023-01" db="EMBL/GenBank/DDBJ databases">
        <title>Draft genome sequence of Paraferrimonas sedimenticola strain NBRC 101628.</title>
        <authorList>
            <person name="Sun Q."/>
            <person name="Mori K."/>
        </authorList>
    </citation>
    <scope>NUCLEOTIDE SEQUENCE</scope>
    <source>
        <strain evidence="8">NBRC 101628</strain>
    </source>
</reference>
<dbReference type="Gene3D" id="1.20.120.530">
    <property type="entry name" value="GntR ligand-binding domain-like"/>
    <property type="match status" value="1"/>
</dbReference>
<dbReference type="PROSITE" id="PS50949">
    <property type="entry name" value="HTH_GNTR"/>
    <property type="match status" value="1"/>
</dbReference>
<dbReference type="SUPFAM" id="SSF48008">
    <property type="entry name" value="GntR ligand-binding domain-like"/>
    <property type="match status" value="1"/>
</dbReference>
<dbReference type="GO" id="GO:0003677">
    <property type="term" value="F:DNA binding"/>
    <property type="evidence" value="ECO:0007669"/>
    <property type="project" value="UniProtKB-KW"/>
</dbReference>
<dbReference type="SUPFAM" id="SSF46785">
    <property type="entry name" value="Winged helix' DNA-binding domain"/>
    <property type="match status" value="1"/>
</dbReference>
<keyword evidence="4" id="KW-0804">Transcription</keyword>
<evidence type="ECO:0000256" key="3">
    <source>
        <dbReference type="ARBA" id="ARBA00023125"/>
    </source>
</evidence>
<dbReference type="EMBL" id="BSNC01000006">
    <property type="protein sequence ID" value="GLP97459.1"/>
    <property type="molecule type" value="Genomic_DNA"/>
</dbReference>
<evidence type="ECO:0000256" key="1">
    <source>
        <dbReference type="ARBA" id="ARBA00022491"/>
    </source>
</evidence>
<dbReference type="InterPro" id="IPR000524">
    <property type="entry name" value="Tscrpt_reg_HTH_GntR"/>
</dbReference>
<dbReference type="NCBIfam" id="NF007001">
    <property type="entry name" value="PRK09464.1"/>
    <property type="match status" value="1"/>
</dbReference>
<dbReference type="InterPro" id="IPR036388">
    <property type="entry name" value="WH-like_DNA-bd_sf"/>
</dbReference>
<keyword evidence="1" id="KW-0678">Repressor</keyword>
<dbReference type="InterPro" id="IPR036390">
    <property type="entry name" value="WH_DNA-bd_sf"/>
</dbReference>
<dbReference type="PANTHER" id="PTHR43537">
    <property type="entry name" value="TRANSCRIPTIONAL REGULATOR, GNTR FAMILY"/>
    <property type="match status" value="1"/>
</dbReference>
<name>A0AA37RY62_9GAMM</name>
<organism evidence="8 9">
    <name type="scientific">Paraferrimonas sedimenticola</name>
    <dbReference type="NCBI Taxonomy" id="375674"/>
    <lineage>
        <taxon>Bacteria</taxon>
        <taxon>Pseudomonadati</taxon>
        <taxon>Pseudomonadota</taxon>
        <taxon>Gammaproteobacteria</taxon>
        <taxon>Alteromonadales</taxon>
        <taxon>Ferrimonadaceae</taxon>
        <taxon>Paraferrimonas</taxon>
    </lineage>
</organism>
<comment type="caution">
    <text evidence="8">The sequence shown here is derived from an EMBL/GenBank/DDBJ whole genome shotgun (WGS) entry which is preliminary data.</text>
</comment>
<keyword evidence="3" id="KW-0238">DNA-binding</keyword>
<evidence type="ECO:0000256" key="2">
    <source>
        <dbReference type="ARBA" id="ARBA00023015"/>
    </source>
</evidence>
<dbReference type="AlphaFoldDB" id="A0AA37RY62"/>
<dbReference type="FunFam" id="1.10.10.10:FF:000048">
    <property type="entry name" value="Pyruvate dehydrogenase complex transcriptional repressor"/>
    <property type="match status" value="1"/>
</dbReference>
<gene>
    <name evidence="8" type="primary">pdhR</name>
    <name evidence="8" type="ORF">GCM10007895_27660</name>
</gene>
<evidence type="ECO:0000259" key="7">
    <source>
        <dbReference type="PROSITE" id="PS50949"/>
    </source>
</evidence>
<comment type="function">
    <text evidence="5">Transcriptional repressor for the pyruvate dehydrogenase complex genes aceEF and lpd.</text>
</comment>
<accession>A0AA37RY62</accession>
<dbReference type="InterPro" id="IPR011711">
    <property type="entry name" value="GntR_C"/>
</dbReference>
<dbReference type="CDD" id="cd07377">
    <property type="entry name" value="WHTH_GntR"/>
    <property type="match status" value="1"/>
</dbReference>
<dbReference type="Proteomes" id="UP001161422">
    <property type="component" value="Unassembled WGS sequence"/>
</dbReference>
<dbReference type="PANTHER" id="PTHR43537:SF34">
    <property type="entry name" value="PYRUVATE DEHYDROGENASE COMPLEX REPRESSOR"/>
    <property type="match status" value="1"/>
</dbReference>
<reference evidence="8" key="1">
    <citation type="journal article" date="2014" name="Int. J. Syst. Evol. Microbiol.">
        <title>Complete genome sequence of Corynebacterium casei LMG S-19264T (=DSM 44701T), isolated from a smear-ripened cheese.</title>
        <authorList>
            <consortium name="US DOE Joint Genome Institute (JGI-PGF)"/>
            <person name="Walter F."/>
            <person name="Albersmeier A."/>
            <person name="Kalinowski J."/>
            <person name="Ruckert C."/>
        </authorList>
    </citation>
    <scope>NUCLEOTIDE SEQUENCE</scope>
    <source>
        <strain evidence="8">NBRC 101628</strain>
    </source>
</reference>
<evidence type="ECO:0000313" key="8">
    <source>
        <dbReference type="EMBL" id="GLP97459.1"/>
    </source>
</evidence>
<proteinExistence type="predicted"/>
<dbReference type="Gene3D" id="1.10.10.10">
    <property type="entry name" value="Winged helix-like DNA-binding domain superfamily/Winged helix DNA-binding domain"/>
    <property type="match status" value="1"/>
</dbReference>